<accession>A0A835B0B6</accession>
<evidence type="ECO:0000313" key="1">
    <source>
        <dbReference type="EMBL" id="KAF8686206.1"/>
    </source>
</evidence>
<dbReference type="EMBL" id="JACEFO010002065">
    <property type="protein sequence ID" value="KAF8686206.1"/>
    <property type="molecule type" value="Genomic_DNA"/>
</dbReference>
<keyword evidence="2" id="KW-1185">Reference proteome</keyword>
<gene>
    <name evidence="1" type="ORF">HU200_043587</name>
</gene>
<dbReference type="AlphaFoldDB" id="A0A835B0B6"/>
<evidence type="ECO:0000313" key="2">
    <source>
        <dbReference type="Proteomes" id="UP000636709"/>
    </source>
</evidence>
<comment type="caution">
    <text evidence="1">The sequence shown here is derived from an EMBL/GenBank/DDBJ whole genome shotgun (WGS) entry which is preliminary data.</text>
</comment>
<organism evidence="1 2">
    <name type="scientific">Digitaria exilis</name>
    <dbReference type="NCBI Taxonomy" id="1010633"/>
    <lineage>
        <taxon>Eukaryota</taxon>
        <taxon>Viridiplantae</taxon>
        <taxon>Streptophyta</taxon>
        <taxon>Embryophyta</taxon>
        <taxon>Tracheophyta</taxon>
        <taxon>Spermatophyta</taxon>
        <taxon>Magnoliopsida</taxon>
        <taxon>Liliopsida</taxon>
        <taxon>Poales</taxon>
        <taxon>Poaceae</taxon>
        <taxon>PACMAD clade</taxon>
        <taxon>Panicoideae</taxon>
        <taxon>Panicodae</taxon>
        <taxon>Paniceae</taxon>
        <taxon>Anthephorinae</taxon>
        <taxon>Digitaria</taxon>
    </lineage>
</organism>
<proteinExistence type="predicted"/>
<name>A0A835B0B6_9POAL</name>
<reference evidence="1" key="1">
    <citation type="submission" date="2020-07" db="EMBL/GenBank/DDBJ databases">
        <title>Genome sequence and genetic diversity analysis of an under-domesticated orphan crop, white fonio (Digitaria exilis).</title>
        <authorList>
            <person name="Bennetzen J.L."/>
            <person name="Chen S."/>
            <person name="Ma X."/>
            <person name="Wang X."/>
            <person name="Yssel A.E.J."/>
            <person name="Chaluvadi S.R."/>
            <person name="Johnson M."/>
            <person name="Gangashetty P."/>
            <person name="Hamidou F."/>
            <person name="Sanogo M.D."/>
            <person name="Zwaenepoel A."/>
            <person name="Wallace J."/>
            <person name="Van De Peer Y."/>
            <person name="Van Deynze A."/>
        </authorList>
    </citation>
    <scope>NUCLEOTIDE SEQUENCE</scope>
    <source>
        <tissue evidence="1">Leaves</tissue>
    </source>
</reference>
<sequence>MMLPLWNNFLHPQLYFIVRSTRDERLGRAYVDQSGVGLSRLGSIYFLHRWQKKKEEESKEEDFARSNLQRCWLPFSLLLSLLAERMHVRLSI</sequence>
<protein>
    <submittedName>
        <fullName evidence="1">Uncharacterized protein</fullName>
    </submittedName>
</protein>
<dbReference type="Proteomes" id="UP000636709">
    <property type="component" value="Unassembled WGS sequence"/>
</dbReference>